<keyword evidence="1" id="KW-1133">Transmembrane helix</keyword>
<evidence type="ECO:0000256" key="1">
    <source>
        <dbReference type="SAM" id="Phobius"/>
    </source>
</evidence>
<dbReference type="EMBL" id="AWWV01014929">
    <property type="protein sequence ID" value="OMO54587.1"/>
    <property type="molecule type" value="Genomic_DNA"/>
</dbReference>
<evidence type="ECO:0000313" key="3">
    <source>
        <dbReference type="Proteomes" id="UP000188268"/>
    </source>
</evidence>
<dbReference type="Gramene" id="OMO54587">
    <property type="protein sequence ID" value="OMO54587"/>
    <property type="gene ID" value="CCACVL1_27728"/>
</dbReference>
<reference evidence="2 3" key="1">
    <citation type="submission" date="2013-09" db="EMBL/GenBank/DDBJ databases">
        <title>Corchorus capsularis genome sequencing.</title>
        <authorList>
            <person name="Alam M."/>
            <person name="Haque M.S."/>
            <person name="Islam M.S."/>
            <person name="Emdad E.M."/>
            <person name="Islam M.M."/>
            <person name="Ahmed B."/>
            <person name="Halim A."/>
            <person name="Hossen Q.M.M."/>
            <person name="Hossain M.Z."/>
            <person name="Ahmed R."/>
            <person name="Khan M.M."/>
            <person name="Islam R."/>
            <person name="Rashid M.M."/>
            <person name="Khan S.A."/>
            <person name="Rahman M.S."/>
            <person name="Alam M."/>
        </authorList>
    </citation>
    <scope>NUCLEOTIDE SEQUENCE [LARGE SCALE GENOMIC DNA]</scope>
    <source>
        <strain evidence="3">cv. CVL-1</strain>
        <tissue evidence="2">Whole seedling</tissue>
    </source>
</reference>
<keyword evidence="1" id="KW-0472">Membrane</keyword>
<name>A0A1R3G960_COCAP</name>
<keyword evidence="1" id="KW-0812">Transmembrane</keyword>
<dbReference type="AlphaFoldDB" id="A0A1R3G960"/>
<comment type="caution">
    <text evidence="2">The sequence shown here is derived from an EMBL/GenBank/DDBJ whole genome shotgun (WGS) entry which is preliminary data.</text>
</comment>
<accession>A0A1R3G960</accession>
<organism evidence="2 3">
    <name type="scientific">Corchorus capsularis</name>
    <name type="common">Jute</name>
    <dbReference type="NCBI Taxonomy" id="210143"/>
    <lineage>
        <taxon>Eukaryota</taxon>
        <taxon>Viridiplantae</taxon>
        <taxon>Streptophyta</taxon>
        <taxon>Embryophyta</taxon>
        <taxon>Tracheophyta</taxon>
        <taxon>Spermatophyta</taxon>
        <taxon>Magnoliopsida</taxon>
        <taxon>eudicotyledons</taxon>
        <taxon>Gunneridae</taxon>
        <taxon>Pentapetalae</taxon>
        <taxon>rosids</taxon>
        <taxon>malvids</taxon>
        <taxon>Malvales</taxon>
        <taxon>Malvaceae</taxon>
        <taxon>Grewioideae</taxon>
        <taxon>Apeibeae</taxon>
        <taxon>Corchorus</taxon>
    </lineage>
</organism>
<dbReference type="Proteomes" id="UP000188268">
    <property type="component" value="Unassembled WGS sequence"/>
</dbReference>
<evidence type="ECO:0000313" key="2">
    <source>
        <dbReference type="EMBL" id="OMO54587.1"/>
    </source>
</evidence>
<sequence length="60" mass="6784">MARLLENEKIAKKRIRKNLELCCLVVAMAYLEGVLHGLGGKCKLGVALVHTYREKLIYNV</sequence>
<feature type="transmembrane region" description="Helical" evidence="1">
    <location>
        <begin position="21"/>
        <end position="39"/>
    </location>
</feature>
<keyword evidence="3" id="KW-1185">Reference proteome</keyword>
<gene>
    <name evidence="2" type="ORF">CCACVL1_27728</name>
</gene>
<proteinExistence type="predicted"/>
<protein>
    <submittedName>
        <fullName evidence="2">Uncharacterized protein</fullName>
    </submittedName>
</protein>